<dbReference type="RefSeq" id="WP_277272181.1">
    <property type="nucleotide sequence ID" value="NZ_DYXE01000065.1"/>
</dbReference>
<sequence length="177" mass="21070">MEPFLEIFGDLTISFVVKIFCAVAFAGGAIAVGAKQVRAWYDRRRERDRKYHEVMDQVAKYPEWRQQSINIQKEFTDAIKNLQNRMEEIEATTQKRERNKLRDRLLQSYRYFTSEEKNPLQAWSEMEADAFWEIFGDYEKMGGNGHVHTEVQPAMRRLEVIPMTEPERITELMQSRR</sequence>
<evidence type="ECO:0000313" key="3">
    <source>
        <dbReference type="EMBL" id="HJH50075.1"/>
    </source>
</evidence>
<reference evidence="3" key="1">
    <citation type="journal article" date="2021" name="PeerJ">
        <title>Extensive microbial diversity within the chicken gut microbiome revealed by metagenomics and culture.</title>
        <authorList>
            <person name="Gilroy R."/>
            <person name="Ravi A."/>
            <person name="Getino M."/>
            <person name="Pursley I."/>
            <person name="Horton D.L."/>
            <person name="Alikhan N.F."/>
            <person name="Baker D."/>
            <person name="Gharbi K."/>
            <person name="Hall N."/>
            <person name="Watson M."/>
            <person name="Adriaenssens E.M."/>
            <person name="Foster-Nyarko E."/>
            <person name="Jarju S."/>
            <person name="Secka A."/>
            <person name="Antonio M."/>
            <person name="Oren A."/>
            <person name="Chaudhuri R.R."/>
            <person name="La Ragione R."/>
            <person name="Hildebrand F."/>
            <person name="Pallen M.J."/>
        </authorList>
    </citation>
    <scope>NUCLEOTIDE SEQUENCE</scope>
    <source>
        <strain evidence="3">USAMLcec4-12693</strain>
    </source>
</reference>
<protein>
    <submittedName>
        <fullName evidence="3">Uncharacterized protein</fullName>
    </submittedName>
</protein>
<dbReference type="EMBL" id="DYXE01000065">
    <property type="protein sequence ID" value="HJH50075.1"/>
    <property type="molecule type" value="Genomic_DNA"/>
</dbReference>
<dbReference type="AlphaFoldDB" id="A0A9D2VXN3"/>
<name>A0A9D2VXN3_9FIRM</name>
<gene>
    <name evidence="3" type="ORF">K8V39_07410</name>
</gene>
<evidence type="ECO:0000313" key="4">
    <source>
        <dbReference type="Proteomes" id="UP000813420"/>
    </source>
</evidence>
<keyword evidence="2" id="KW-1133">Transmembrane helix</keyword>
<keyword evidence="1" id="KW-0175">Coiled coil</keyword>
<keyword evidence="2" id="KW-0472">Membrane</keyword>
<reference evidence="3" key="2">
    <citation type="submission" date="2021-09" db="EMBL/GenBank/DDBJ databases">
        <authorList>
            <person name="Gilroy R."/>
        </authorList>
    </citation>
    <scope>NUCLEOTIDE SEQUENCE</scope>
    <source>
        <strain evidence="3">USAMLcec4-12693</strain>
    </source>
</reference>
<evidence type="ECO:0000256" key="1">
    <source>
        <dbReference type="SAM" id="Coils"/>
    </source>
</evidence>
<keyword evidence="2" id="KW-0812">Transmembrane</keyword>
<accession>A0A9D2VXN3</accession>
<feature type="coiled-coil region" evidence="1">
    <location>
        <begin position="72"/>
        <end position="99"/>
    </location>
</feature>
<evidence type="ECO:0000256" key="2">
    <source>
        <dbReference type="SAM" id="Phobius"/>
    </source>
</evidence>
<comment type="caution">
    <text evidence="3">The sequence shown here is derived from an EMBL/GenBank/DDBJ whole genome shotgun (WGS) entry which is preliminary data.</text>
</comment>
<feature type="transmembrane region" description="Helical" evidence="2">
    <location>
        <begin position="12"/>
        <end position="34"/>
    </location>
</feature>
<organism evidence="3 4">
    <name type="scientific">Merdimonas faecis</name>
    <dbReference type="NCBI Taxonomy" id="1653435"/>
    <lineage>
        <taxon>Bacteria</taxon>
        <taxon>Bacillati</taxon>
        <taxon>Bacillota</taxon>
        <taxon>Clostridia</taxon>
        <taxon>Lachnospirales</taxon>
        <taxon>Lachnospiraceae</taxon>
        <taxon>Merdimonas</taxon>
    </lineage>
</organism>
<proteinExistence type="predicted"/>
<dbReference type="Proteomes" id="UP000813420">
    <property type="component" value="Unassembled WGS sequence"/>
</dbReference>